<evidence type="ECO:0000313" key="2">
    <source>
        <dbReference type="Proteomes" id="UP000325161"/>
    </source>
</evidence>
<protein>
    <submittedName>
        <fullName evidence="1">DUF1800 domain-containing protein</fullName>
    </submittedName>
</protein>
<dbReference type="AlphaFoldDB" id="A0A5C0AZ64"/>
<dbReference type="RefSeq" id="WP_148815565.1">
    <property type="nucleotide sequence ID" value="NZ_CP043046.1"/>
</dbReference>
<name>A0A5C0AZ64_9BURK</name>
<proteinExistence type="predicted"/>
<dbReference type="KEGG" id="pacr:FXN63_13330"/>
<dbReference type="PROSITE" id="PS51257">
    <property type="entry name" value="PROKAR_LIPOPROTEIN"/>
    <property type="match status" value="1"/>
</dbReference>
<organism evidence="1 2">
    <name type="scientific">Pigmentiphaga aceris</name>
    <dbReference type="NCBI Taxonomy" id="1940612"/>
    <lineage>
        <taxon>Bacteria</taxon>
        <taxon>Pseudomonadati</taxon>
        <taxon>Pseudomonadota</taxon>
        <taxon>Betaproteobacteria</taxon>
        <taxon>Burkholderiales</taxon>
        <taxon>Alcaligenaceae</taxon>
        <taxon>Pigmentiphaga</taxon>
    </lineage>
</organism>
<evidence type="ECO:0000313" key="1">
    <source>
        <dbReference type="EMBL" id="QEI06703.1"/>
    </source>
</evidence>
<dbReference type="EMBL" id="CP043046">
    <property type="protein sequence ID" value="QEI06703.1"/>
    <property type="molecule type" value="Genomic_DNA"/>
</dbReference>
<dbReference type="OrthoDB" id="9772295at2"/>
<dbReference type="InterPro" id="IPR014917">
    <property type="entry name" value="DUF1800"/>
</dbReference>
<accession>A0A5C0AZ64</accession>
<dbReference type="Proteomes" id="UP000325161">
    <property type="component" value="Chromosome"/>
</dbReference>
<gene>
    <name evidence="1" type="ORF">FXN63_13330</name>
</gene>
<reference evidence="1 2" key="1">
    <citation type="submission" date="2019-08" db="EMBL/GenBank/DDBJ databases">
        <title>Amphibian skin-associated Pigmentiphaga: genome sequence and occurrence across geography and hosts.</title>
        <authorList>
            <person name="Bletz M.C."/>
            <person name="Bunk B."/>
            <person name="Sproeer C."/>
            <person name="Biwer P."/>
            <person name="Reiter S."/>
            <person name="Rabemananjara F.C.E."/>
            <person name="Schulz S."/>
            <person name="Overmann J."/>
            <person name="Vences M."/>
        </authorList>
    </citation>
    <scope>NUCLEOTIDE SEQUENCE [LARGE SCALE GENOMIC DNA]</scope>
    <source>
        <strain evidence="1 2">Mada1488</strain>
    </source>
</reference>
<sequence>MPRSFVLSPVPASPRRLGGIVSAVLATAALLAACSTPPAGRADFSPQGAYAWVDRISWGANPSTLASATRMGRTAWLNEQLHPTDTALPASVQAQIDAMPISREPTPSLLRTLSAANQAANALTDDAAKQAARQVYQQDLNELARQAESRALLRAVYSPAQLQEQMSWFWVNHFGVFRGKRDIRALVGDYEEQAIRPYALGRFRDLLGAVVRHPAMLRYLDNDQNAVGKINENYARELMELHTLGVDGGYQQADVQMLAQVLTGVGVRVPEDDAKIRPALQAQYVRTGLFEFNPARHDATPKTLLGAPLHAKGLAEVDEALDRLARHPSTARFIARKLVTFFVSDDPPPALVDRVAQAFLHTDGDIAKTLKVLFDAPEFSASLGQGFKDPVHYVVSAVRLAYGDRPLEDTAPMQGWIRRLGQARYGHVAPDGYPMLASAWNGSGQLATRFEIARAIGTSDRGLFGAAPPAAPILSGPWFTQHIAPSLSPATRDALAQAKNAQEWNTFLLSSPEFMAR</sequence>
<keyword evidence="2" id="KW-1185">Reference proteome</keyword>
<dbReference type="Pfam" id="PF08811">
    <property type="entry name" value="DUF1800"/>
    <property type="match status" value="1"/>
</dbReference>